<gene>
    <name evidence="1" type="ORF">AAE3_LOCUS10750</name>
</gene>
<evidence type="ECO:0000313" key="1">
    <source>
        <dbReference type="EMBL" id="CAA7268342.1"/>
    </source>
</evidence>
<reference evidence="1 2" key="1">
    <citation type="submission" date="2020-01" db="EMBL/GenBank/DDBJ databases">
        <authorList>
            <person name="Gupta K D."/>
        </authorList>
    </citation>
    <scope>NUCLEOTIDE SEQUENCE [LARGE SCALE GENOMIC DNA]</scope>
</reference>
<sequence length="260" mass="29015">MRVSRRKFANALRRPQAIQLLFQNIADLFIAGCPLLVASRSGTAPNPYKAVKFDWTDPSMFENPFKADSSINKVCIVISNIFDVLPVVKTFVDLCVSRSLKRFVLLSGSHTHKGGPYIGKLHEYIENSGVEFTVLRPTSFLENFAGIFAHGIRERNEIVTTVEGGRTPFVSGEDIAKAAFDTLFADKGPNTEYYVVGPELYSHDEVTSIFSEILGRKITHRHITGEEERAMFVSIGMPAGQPEFVSRAGQETAEARRKLW</sequence>
<dbReference type="InterPro" id="IPR051604">
    <property type="entry name" value="Ergot_Alk_Oxidoreductase"/>
</dbReference>
<keyword evidence="2" id="KW-1185">Reference proteome</keyword>
<dbReference type="PANTHER" id="PTHR43162:SF1">
    <property type="entry name" value="PRESTALK A DIFFERENTIATION PROTEIN A"/>
    <property type="match status" value="1"/>
</dbReference>
<evidence type="ECO:0008006" key="3">
    <source>
        <dbReference type="Google" id="ProtNLM"/>
    </source>
</evidence>
<dbReference type="Proteomes" id="UP000467700">
    <property type="component" value="Unassembled WGS sequence"/>
</dbReference>
<dbReference type="InterPro" id="IPR036291">
    <property type="entry name" value="NAD(P)-bd_dom_sf"/>
</dbReference>
<dbReference type="SUPFAM" id="SSF51735">
    <property type="entry name" value="NAD(P)-binding Rossmann-fold domains"/>
    <property type="match status" value="1"/>
</dbReference>
<dbReference type="EMBL" id="CACVBS010000068">
    <property type="protein sequence ID" value="CAA7268342.1"/>
    <property type="molecule type" value="Genomic_DNA"/>
</dbReference>
<name>A0A8S0X622_CYCAE</name>
<dbReference type="PANTHER" id="PTHR43162">
    <property type="match status" value="1"/>
</dbReference>
<dbReference type="AlphaFoldDB" id="A0A8S0X622"/>
<dbReference type="OrthoDB" id="419598at2759"/>
<dbReference type="Gene3D" id="3.40.50.720">
    <property type="entry name" value="NAD(P)-binding Rossmann-like Domain"/>
    <property type="match status" value="1"/>
</dbReference>
<evidence type="ECO:0000313" key="2">
    <source>
        <dbReference type="Proteomes" id="UP000467700"/>
    </source>
</evidence>
<protein>
    <recommendedName>
        <fullName evidence="3">NAD(P)-binding domain-containing protein</fullName>
    </recommendedName>
</protein>
<organism evidence="1 2">
    <name type="scientific">Cyclocybe aegerita</name>
    <name type="common">Black poplar mushroom</name>
    <name type="synonym">Agrocybe aegerita</name>
    <dbReference type="NCBI Taxonomy" id="1973307"/>
    <lineage>
        <taxon>Eukaryota</taxon>
        <taxon>Fungi</taxon>
        <taxon>Dikarya</taxon>
        <taxon>Basidiomycota</taxon>
        <taxon>Agaricomycotina</taxon>
        <taxon>Agaricomycetes</taxon>
        <taxon>Agaricomycetidae</taxon>
        <taxon>Agaricales</taxon>
        <taxon>Agaricineae</taxon>
        <taxon>Bolbitiaceae</taxon>
        <taxon>Cyclocybe</taxon>
    </lineage>
</organism>
<accession>A0A8S0X622</accession>
<comment type="caution">
    <text evidence="1">The sequence shown here is derived from an EMBL/GenBank/DDBJ whole genome shotgun (WGS) entry which is preliminary data.</text>
</comment>
<proteinExistence type="predicted"/>